<reference evidence="2" key="1">
    <citation type="submission" date="2019-08" db="EMBL/GenBank/DDBJ databases">
        <authorList>
            <person name="Kucharzyk K."/>
            <person name="Murdoch R.W."/>
            <person name="Higgins S."/>
            <person name="Loffler F."/>
        </authorList>
    </citation>
    <scope>NUCLEOTIDE SEQUENCE</scope>
</reference>
<dbReference type="PANTHER" id="PTHR11085:SF4">
    <property type="entry name" value="NAD-DEPENDENT PROTEIN DEACYLASE"/>
    <property type="match status" value="1"/>
</dbReference>
<evidence type="ECO:0000313" key="2">
    <source>
        <dbReference type="EMBL" id="MPN64901.1"/>
    </source>
</evidence>
<keyword evidence="1" id="KW-1133">Transmembrane helix</keyword>
<organism evidence="2">
    <name type="scientific">bioreactor metagenome</name>
    <dbReference type="NCBI Taxonomy" id="1076179"/>
    <lineage>
        <taxon>unclassified sequences</taxon>
        <taxon>metagenomes</taxon>
        <taxon>ecological metagenomes</taxon>
    </lineage>
</organism>
<dbReference type="GO" id="GO:0017136">
    <property type="term" value="F:histone deacetylase activity, NAD-dependent"/>
    <property type="evidence" value="ECO:0007669"/>
    <property type="project" value="TreeGrafter"/>
</dbReference>
<comment type="caution">
    <text evidence="2">The sequence shown here is derived from an EMBL/GenBank/DDBJ whole genome shotgun (WGS) entry which is preliminary data.</text>
</comment>
<dbReference type="SUPFAM" id="SSF52467">
    <property type="entry name" value="DHS-like NAD/FAD-binding domain"/>
    <property type="match status" value="1"/>
</dbReference>
<protein>
    <submittedName>
        <fullName evidence="2">NAD-dependent protein deacetylase</fullName>
        <ecNumber evidence="2">3.5.1.-</ecNumber>
    </submittedName>
</protein>
<dbReference type="Gene3D" id="3.40.50.1220">
    <property type="entry name" value="TPP-binding domain"/>
    <property type="match status" value="1"/>
</dbReference>
<feature type="transmembrane region" description="Helical" evidence="1">
    <location>
        <begin position="24"/>
        <end position="44"/>
    </location>
</feature>
<sequence>MLYEEQLNENVIEKALKIISGADMMIVVGTSLVVYPAASFIKYFNGSSLILINKSKTAYDSSADIVINDNIINVVSKLN</sequence>
<accession>A0A645JMP4</accession>
<dbReference type="InterPro" id="IPR050134">
    <property type="entry name" value="NAD-dep_sirtuin_deacylases"/>
</dbReference>
<dbReference type="EMBL" id="VSSQ01146465">
    <property type="protein sequence ID" value="MPN64901.1"/>
    <property type="molecule type" value="Genomic_DNA"/>
</dbReference>
<proteinExistence type="predicted"/>
<dbReference type="GO" id="GO:0070403">
    <property type="term" value="F:NAD+ binding"/>
    <property type="evidence" value="ECO:0007669"/>
    <property type="project" value="TreeGrafter"/>
</dbReference>
<keyword evidence="1" id="KW-0812">Transmembrane</keyword>
<keyword evidence="1" id="KW-0472">Membrane</keyword>
<dbReference type="PANTHER" id="PTHR11085">
    <property type="entry name" value="NAD-DEPENDENT PROTEIN DEACYLASE SIRTUIN-5, MITOCHONDRIAL-RELATED"/>
    <property type="match status" value="1"/>
</dbReference>
<evidence type="ECO:0000256" key="1">
    <source>
        <dbReference type="SAM" id="Phobius"/>
    </source>
</evidence>
<keyword evidence="2" id="KW-0378">Hydrolase</keyword>
<gene>
    <name evidence="2" type="primary">cobB_46</name>
    <name evidence="2" type="ORF">SDC9_212679</name>
</gene>
<dbReference type="EC" id="3.5.1.-" evidence="2"/>
<dbReference type="AlphaFoldDB" id="A0A645JMP4"/>
<name>A0A645JMP4_9ZZZZ</name>
<dbReference type="GO" id="GO:0016787">
    <property type="term" value="F:hydrolase activity"/>
    <property type="evidence" value="ECO:0007669"/>
    <property type="project" value="UniProtKB-KW"/>
</dbReference>
<dbReference type="InterPro" id="IPR029035">
    <property type="entry name" value="DHS-like_NAD/FAD-binding_dom"/>
</dbReference>